<protein>
    <recommendedName>
        <fullName evidence="3">YokE-like PH domain-containing protein</fullName>
    </recommendedName>
</protein>
<name>A0AAW5FB90_CLOSY</name>
<evidence type="ECO:0008006" key="3">
    <source>
        <dbReference type="Google" id="ProtNLM"/>
    </source>
</evidence>
<evidence type="ECO:0000313" key="2">
    <source>
        <dbReference type="Proteomes" id="UP001203136"/>
    </source>
</evidence>
<evidence type="ECO:0000313" key="1">
    <source>
        <dbReference type="EMBL" id="MCK0089133.1"/>
    </source>
</evidence>
<dbReference type="Proteomes" id="UP001203136">
    <property type="component" value="Unassembled WGS sequence"/>
</dbReference>
<comment type="caution">
    <text evidence="1">The sequence shown here is derived from an EMBL/GenBank/DDBJ whole genome shotgun (WGS) entry which is preliminary data.</text>
</comment>
<accession>A0AAW5FB90</accession>
<dbReference type="EMBL" id="JAINVB010000002">
    <property type="protein sequence ID" value="MCK0089133.1"/>
    <property type="molecule type" value="Genomic_DNA"/>
</dbReference>
<dbReference type="AlphaFoldDB" id="A0AAW5FB90"/>
<organism evidence="1 2">
    <name type="scientific">Clostridium symbiosum</name>
    <name type="common">Bacteroides symbiosus</name>
    <dbReference type="NCBI Taxonomy" id="1512"/>
    <lineage>
        <taxon>Bacteria</taxon>
        <taxon>Bacillati</taxon>
        <taxon>Bacillota</taxon>
        <taxon>Clostridia</taxon>
        <taxon>Lachnospirales</taxon>
        <taxon>Lachnospiraceae</taxon>
        <taxon>Otoolea</taxon>
    </lineage>
</organism>
<gene>
    <name evidence="1" type="ORF">K5I21_25335</name>
</gene>
<reference evidence="1" key="1">
    <citation type="journal article" date="2022" name="Cell Host Microbe">
        <title>Colonization of the live biotherapeutic product VE303 and modulation of the microbiota and metabolites in healthy volunteers.</title>
        <authorList>
            <person name="Dsouza M."/>
            <person name="Menon R."/>
            <person name="Crossette E."/>
            <person name="Bhattarai S.K."/>
            <person name="Schneider J."/>
            <person name="Kim Y.G."/>
            <person name="Reddy S."/>
            <person name="Caballero S."/>
            <person name="Felix C."/>
            <person name="Cornacchione L."/>
            <person name="Hendrickson J."/>
            <person name="Watson A.R."/>
            <person name="Minot S.S."/>
            <person name="Greenfield N."/>
            <person name="Schopf L."/>
            <person name="Szabady R."/>
            <person name="Patarroyo J."/>
            <person name="Smith W."/>
            <person name="Harrison P."/>
            <person name="Kuijper E.J."/>
            <person name="Kelly C.P."/>
            <person name="Olle B."/>
            <person name="Bobilev D."/>
            <person name="Silber J.L."/>
            <person name="Bucci V."/>
            <person name="Roberts B."/>
            <person name="Faith J."/>
            <person name="Norman J.M."/>
        </authorList>
    </citation>
    <scope>NUCLEOTIDE SEQUENCE</scope>
    <source>
        <strain evidence="1">VE303-04</strain>
    </source>
</reference>
<proteinExistence type="predicted"/>
<dbReference type="RefSeq" id="WP_024738821.1">
    <property type="nucleotide sequence ID" value="NZ_JAINVB010000002.1"/>
</dbReference>
<sequence length="122" mass="13993">MKPRTFADLISIIRKAPKGECFPFKNGVLQTYSDTPFRGNLYLNNCPALIYFISESGEISFSFWRDIPPRISWERFSFKGTDSIQKMTITANTYAIAPQIVAYLDELLEYVENGGMLYVETI</sequence>